<dbReference type="OrthoDB" id="24188at10239"/>
<dbReference type="EMBL" id="DQ398043">
    <property type="protein sequence ID" value="ABE67369.1"/>
    <property type="molecule type" value="Genomic_DNA"/>
</dbReference>
<dbReference type="RefSeq" id="YP_655629.1">
    <property type="nucleotide sequence ID" value="NC_008203.1"/>
</dbReference>
<sequence>MSRRATLINMEDRFVVVAGEPMLDTDEGVLIIQFDDGTSRTFNWDYVIDYYYYMTADEYEQFRREENADA</sequence>
<gene>
    <name evidence="1" type="primary">50</name>
    <name evidence="1" type="ORF">PBI_CHE12_50</name>
</gene>
<dbReference type="InterPro" id="IPR056973">
    <property type="entry name" value="Phage_L5_Gp47"/>
</dbReference>
<keyword evidence="2" id="KW-1185">Reference proteome</keyword>
<evidence type="ECO:0000313" key="1">
    <source>
        <dbReference type="EMBL" id="ABE67369.1"/>
    </source>
</evidence>
<protein>
    <submittedName>
        <fullName evidence="1">Uncharacterized protein</fullName>
    </submittedName>
</protein>
<name>Q1A0G7_9CAUD</name>
<dbReference type="Pfam" id="PF23887">
    <property type="entry name" value="Phage_Gene47"/>
    <property type="match status" value="1"/>
</dbReference>
<organism evidence="1 2">
    <name type="scientific">Mycobacterium phage Che12</name>
    <dbReference type="NCBI Taxonomy" id="2911435"/>
    <lineage>
        <taxon>Viruses</taxon>
        <taxon>Duplodnaviria</taxon>
        <taxon>Heunggongvirae</taxon>
        <taxon>Uroviricota</taxon>
        <taxon>Caudoviricetes</taxon>
        <taxon>Fromanvirus</taxon>
        <taxon>Fromanvirus Che12</taxon>
    </lineage>
</organism>
<evidence type="ECO:0000313" key="2">
    <source>
        <dbReference type="Proteomes" id="UP000002541"/>
    </source>
</evidence>
<reference evidence="1 2" key="1">
    <citation type="journal article" date="2006" name="PLoS Genet.">
        <title>Exploring the mycobacteriophage metaproteome: phage genomics as an educational platform.</title>
        <authorList>
            <person name="Hatfull G.F."/>
            <person name="Pedulla M.L."/>
            <person name="Jacobs-Sera D."/>
            <person name="Cichon P.M."/>
            <person name="Foley A."/>
            <person name="Ford M.E."/>
            <person name="Gonda R.M."/>
            <person name="Houtz J.M."/>
            <person name="Hryckowian A.J."/>
            <person name="Kelchner V.A."/>
            <person name="Namburi S."/>
            <person name="Pajcini K.V."/>
            <person name="Popovich M.G."/>
            <person name="Schleicher D.T."/>
            <person name="Simanek B.Z."/>
            <person name="Smith A.L."/>
            <person name="Zdanowicz G.M."/>
            <person name="Kumar V."/>
            <person name="Peebles C.L."/>
            <person name="Jacobs W.R.Jr."/>
            <person name="Lawrence J.G."/>
            <person name="Hendrix R.W."/>
        </authorList>
    </citation>
    <scope>NUCLEOTIDE SEQUENCE [LARGE SCALE GENOMIC DNA]</scope>
</reference>
<dbReference type="SMR" id="Q1A0G7"/>
<proteinExistence type="predicted"/>
<dbReference type="Proteomes" id="UP000002541">
    <property type="component" value="Segment"/>
</dbReference>
<accession>Q1A0G7</accession>
<dbReference type="KEGG" id="vg:4156910"/>